<dbReference type="InParanoid" id="D7EK37"/>
<evidence type="ECO:0000256" key="1">
    <source>
        <dbReference type="ARBA" id="ARBA00022723"/>
    </source>
</evidence>
<dbReference type="SMART" id="SM00692">
    <property type="entry name" value="DM3"/>
    <property type="match status" value="1"/>
</dbReference>
<gene>
    <name evidence="9" type="primary">GLEAN_04278</name>
    <name evidence="9" type="ORF">TcasGA2_TC004278</name>
</gene>
<dbReference type="eggNOG" id="ENOG502SPGA">
    <property type="taxonomic scope" value="Eukaryota"/>
</dbReference>
<dbReference type="HOGENOM" id="CLU_872479_0_0_1"/>
<reference evidence="9 10" key="2">
    <citation type="journal article" date="2010" name="Nucleic Acids Res.">
        <title>BeetleBase in 2010: revisions to provide comprehensive genomic information for Tribolium castaneum.</title>
        <authorList>
            <person name="Kim H.S."/>
            <person name="Murphy T."/>
            <person name="Xia J."/>
            <person name="Caragea D."/>
            <person name="Park Y."/>
            <person name="Beeman R.W."/>
            <person name="Lorenzen M.D."/>
            <person name="Butcher S."/>
            <person name="Manak J.R."/>
            <person name="Brown S.J."/>
        </authorList>
    </citation>
    <scope>NUCLEOTIDE SEQUENCE [LARGE SCALE GENOMIC DNA]</scope>
    <source>
        <strain evidence="9 10">Georgia GA2</strain>
    </source>
</reference>
<feature type="domain" description="THAP-type" evidence="7">
    <location>
        <begin position="4"/>
        <end position="89"/>
    </location>
</feature>
<name>D7EK37_TRICA</name>
<dbReference type="Pfam" id="PF05485">
    <property type="entry name" value="THAP"/>
    <property type="match status" value="1"/>
</dbReference>
<dbReference type="Proteomes" id="UP000007266">
    <property type="component" value="Unassembled WGS sequence"/>
</dbReference>
<dbReference type="GO" id="GO:0008270">
    <property type="term" value="F:zinc ion binding"/>
    <property type="evidence" value="ECO:0007669"/>
    <property type="project" value="UniProtKB-KW"/>
</dbReference>
<reference evidence="9 10" key="1">
    <citation type="journal article" date="2008" name="Nature">
        <title>The genome of the model beetle and pest Tribolium castaneum.</title>
        <authorList>
            <consortium name="Tribolium Genome Sequencing Consortium"/>
            <person name="Richards S."/>
            <person name="Gibbs R.A."/>
            <person name="Weinstock G.M."/>
            <person name="Brown S.J."/>
            <person name="Denell R."/>
            <person name="Beeman R.W."/>
            <person name="Gibbs R."/>
            <person name="Beeman R.W."/>
            <person name="Brown S.J."/>
            <person name="Bucher G."/>
            <person name="Friedrich M."/>
            <person name="Grimmelikhuijzen C.J."/>
            <person name="Klingler M."/>
            <person name="Lorenzen M."/>
            <person name="Richards S."/>
            <person name="Roth S."/>
            <person name="Schroder R."/>
            <person name="Tautz D."/>
            <person name="Zdobnov E.M."/>
            <person name="Muzny D."/>
            <person name="Gibbs R.A."/>
            <person name="Weinstock G.M."/>
            <person name="Attaway T."/>
            <person name="Bell S."/>
            <person name="Buhay C.J."/>
            <person name="Chandrabose M.N."/>
            <person name="Chavez D."/>
            <person name="Clerk-Blankenburg K.P."/>
            <person name="Cree A."/>
            <person name="Dao M."/>
            <person name="Davis C."/>
            <person name="Chacko J."/>
            <person name="Dinh H."/>
            <person name="Dugan-Rocha S."/>
            <person name="Fowler G."/>
            <person name="Garner T.T."/>
            <person name="Garnes J."/>
            <person name="Gnirke A."/>
            <person name="Hawes A."/>
            <person name="Hernandez J."/>
            <person name="Hines S."/>
            <person name="Holder M."/>
            <person name="Hume J."/>
            <person name="Jhangiani S.N."/>
            <person name="Joshi V."/>
            <person name="Khan Z.M."/>
            <person name="Jackson L."/>
            <person name="Kovar C."/>
            <person name="Kowis A."/>
            <person name="Lee S."/>
            <person name="Lewis L.R."/>
            <person name="Margolis J."/>
            <person name="Morgan M."/>
            <person name="Nazareth L.V."/>
            <person name="Nguyen N."/>
            <person name="Okwuonu G."/>
            <person name="Parker D."/>
            <person name="Richards S."/>
            <person name="Ruiz S.J."/>
            <person name="Santibanez J."/>
            <person name="Savard J."/>
            <person name="Scherer S.E."/>
            <person name="Schneider B."/>
            <person name="Sodergren E."/>
            <person name="Tautz D."/>
            <person name="Vattahil S."/>
            <person name="Villasana D."/>
            <person name="White C.S."/>
            <person name="Wright R."/>
            <person name="Park Y."/>
            <person name="Beeman R.W."/>
            <person name="Lord J."/>
            <person name="Oppert B."/>
            <person name="Lorenzen M."/>
            <person name="Brown S."/>
            <person name="Wang L."/>
            <person name="Savard J."/>
            <person name="Tautz D."/>
            <person name="Richards S."/>
            <person name="Weinstock G."/>
            <person name="Gibbs R.A."/>
            <person name="Liu Y."/>
            <person name="Worley K."/>
            <person name="Weinstock G."/>
            <person name="Elsik C.G."/>
            <person name="Reese J.T."/>
            <person name="Elhaik E."/>
            <person name="Landan G."/>
            <person name="Graur D."/>
            <person name="Arensburger P."/>
            <person name="Atkinson P."/>
            <person name="Beeman R.W."/>
            <person name="Beidler J."/>
            <person name="Brown S.J."/>
            <person name="Demuth J.P."/>
            <person name="Drury D.W."/>
            <person name="Du Y.Z."/>
            <person name="Fujiwara H."/>
            <person name="Lorenzen M."/>
            <person name="Maselli V."/>
            <person name="Osanai M."/>
            <person name="Park Y."/>
            <person name="Robertson H.M."/>
            <person name="Tu Z."/>
            <person name="Wang J.J."/>
            <person name="Wang S."/>
            <person name="Richards S."/>
            <person name="Song H."/>
            <person name="Zhang L."/>
            <person name="Sodergren E."/>
            <person name="Werner D."/>
            <person name="Stanke M."/>
            <person name="Morgenstern B."/>
            <person name="Solovyev V."/>
            <person name="Kosarev P."/>
            <person name="Brown G."/>
            <person name="Chen H.C."/>
            <person name="Ermolaeva O."/>
            <person name="Hlavina W."/>
            <person name="Kapustin Y."/>
            <person name="Kiryutin B."/>
            <person name="Kitts P."/>
            <person name="Maglott D."/>
            <person name="Pruitt K."/>
            <person name="Sapojnikov V."/>
            <person name="Souvorov A."/>
            <person name="Mackey A.J."/>
            <person name="Waterhouse R.M."/>
            <person name="Wyder S."/>
            <person name="Zdobnov E.M."/>
            <person name="Zdobnov E.M."/>
            <person name="Wyder S."/>
            <person name="Kriventseva E.V."/>
            <person name="Kadowaki T."/>
            <person name="Bork P."/>
            <person name="Aranda M."/>
            <person name="Bao R."/>
            <person name="Beermann A."/>
            <person name="Berns N."/>
            <person name="Bolognesi R."/>
            <person name="Bonneton F."/>
            <person name="Bopp D."/>
            <person name="Brown S.J."/>
            <person name="Bucher G."/>
            <person name="Butts T."/>
            <person name="Chaumot A."/>
            <person name="Denell R.E."/>
            <person name="Ferrier D.E."/>
            <person name="Friedrich M."/>
            <person name="Gordon C.M."/>
            <person name="Jindra M."/>
            <person name="Klingler M."/>
            <person name="Lan Q."/>
            <person name="Lattorff H.M."/>
            <person name="Laudet V."/>
            <person name="von Levetsow C."/>
            <person name="Liu Z."/>
            <person name="Lutz R."/>
            <person name="Lynch J.A."/>
            <person name="da Fonseca R.N."/>
            <person name="Posnien N."/>
            <person name="Reuter R."/>
            <person name="Roth S."/>
            <person name="Savard J."/>
            <person name="Schinko J.B."/>
            <person name="Schmitt C."/>
            <person name="Schoppmeier M."/>
            <person name="Schroder R."/>
            <person name="Shippy T.D."/>
            <person name="Simonnet F."/>
            <person name="Marques-Souza H."/>
            <person name="Tautz D."/>
            <person name="Tomoyasu Y."/>
            <person name="Trauner J."/>
            <person name="Van der Zee M."/>
            <person name="Vervoort M."/>
            <person name="Wittkopp N."/>
            <person name="Wimmer E.A."/>
            <person name="Yang X."/>
            <person name="Jones A.K."/>
            <person name="Sattelle D.B."/>
            <person name="Ebert P.R."/>
            <person name="Nelson D."/>
            <person name="Scott J.G."/>
            <person name="Beeman R.W."/>
            <person name="Muthukrishnan S."/>
            <person name="Kramer K.J."/>
            <person name="Arakane Y."/>
            <person name="Beeman R.W."/>
            <person name="Zhu Q."/>
            <person name="Hogenkamp D."/>
            <person name="Dixit R."/>
            <person name="Oppert B."/>
            <person name="Jiang H."/>
            <person name="Zou Z."/>
            <person name="Marshall J."/>
            <person name="Elpidina E."/>
            <person name="Vinokurov K."/>
            <person name="Oppert C."/>
            <person name="Zou Z."/>
            <person name="Evans J."/>
            <person name="Lu Z."/>
            <person name="Zhao P."/>
            <person name="Sumathipala N."/>
            <person name="Altincicek B."/>
            <person name="Vilcinskas A."/>
            <person name="Williams M."/>
            <person name="Hultmark D."/>
            <person name="Hetru C."/>
            <person name="Jiang H."/>
            <person name="Grimmelikhuijzen C.J."/>
            <person name="Hauser F."/>
            <person name="Cazzamali G."/>
            <person name="Williamson M."/>
            <person name="Park Y."/>
            <person name="Li B."/>
            <person name="Tanaka Y."/>
            <person name="Predel R."/>
            <person name="Neupert S."/>
            <person name="Schachtner J."/>
            <person name="Verleyen P."/>
            <person name="Raible F."/>
            <person name="Bork P."/>
            <person name="Friedrich M."/>
            <person name="Walden K.K."/>
            <person name="Robertson H.M."/>
            <person name="Angeli S."/>
            <person name="Foret S."/>
            <person name="Bucher G."/>
            <person name="Schuetz S."/>
            <person name="Maleszka R."/>
            <person name="Wimmer E.A."/>
            <person name="Beeman R.W."/>
            <person name="Lorenzen M."/>
            <person name="Tomoyasu Y."/>
            <person name="Miller S.C."/>
            <person name="Grossmann D."/>
            <person name="Bucher G."/>
        </authorList>
    </citation>
    <scope>NUCLEOTIDE SEQUENCE [LARGE SCALE GENOMIC DNA]</scope>
    <source>
        <strain evidence="9 10">Georgia GA2</strain>
    </source>
</reference>
<dbReference type="PROSITE" id="PS50950">
    <property type="entry name" value="ZF_THAP"/>
    <property type="match status" value="1"/>
</dbReference>
<keyword evidence="1" id="KW-0479">Metal-binding</keyword>
<dbReference type="Gene3D" id="6.20.210.20">
    <property type="entry name" value="THAP domain"/>
    <property type="match status" value="1"/>
</dbReference>
<dbReference type="InterPro" id="IPR038441">
    <property type="entry name" value="THAP_Znf_sf"/>
</dbReference>
<evidence type="ECO:0000259" key="7">
    <source>
        <dbReference type="PROSITE" id="PS50950"/>
    </source>
</evidence>
<dbReference type="EMBL" id="KQ971492">
    <property type="protein sequence ID" value="EFA12975.1"/>
    <property type="molecule type" value="Genomic_DNA"/>
</dbReference>
<dbReference type="GO" id="GO:0003677">
    <property type="term" value="F:DNA binding"/>
    <property type="evidence" value="ECO:0007669"/>
    <property type="project" value="UniProtKB-UniRule"/>
</dbReference>
<evidence type="ECO:0000256" key="2">
    <source>
        <dbReference type="ARBA" id="ARBA00022771"/>
    </source>
</evidence>
<keyword evidence="10" id="KW-1185">Reference proteome</keyword>
<dbReference type="SUPFAM" id="SSF57716">
    <property type="entry name" value="Glucocorticoid receptor-like (DNA-binding domain)"/>
    <property type="match status" value="1"/>
</dbReference>
<sequence>MDVVPRKKYCCKYPGCNNWYYINTPEGFVNKHFFVFPKDPTQHQQWRNICKISSKNSDFFRICEDHFDESAFVNEKKDRLNFRAVPLVPTEPSDIHLLEDLPHPDQQSKIDEDPSSSALSEENMHTIKRNKYEVIAVREIVRLRDESLLIKPEDAKYPNLSVKLNDLPYAFTNDQRHYQAEGETPFTNFALARMLIAHNCITHVPSQKVFLVSSVSGESSSVVTLFPKEKCSCKSQKNCIHIKAVKLSIRIDDENTQNIKLNKIMRRKRGYKAGKKSTNVSIVKAADDSICAKQEGSNITLLIPTTNTFTEQNSQTSFL</sequence>
<evidence type="ECO:0000256" key="3">
    <source>
        <dbReference type="ARBA" id="ARBA00022833"/>
    </source>
</evidence>
<keyword evidence="4 5" id="KW-0238">DNA-binding</keyword>
<proteinExistence type="predicted"/>
<evidence type="ECO:0000313" key="9">
    <source>
        <dbReference type="EMBL" id="EFA12975.1"/>
    </source>
</evidence>
<keyword evidence="2 5" id="KW-0863">Zinc-finger</keyword>
<feature type="compositionally biased region" description="Basic and acidic residues" evidence="6">
    <location>
        <begin position="100"/>
        <end position="112"/>
    </location>
</feature>
<feature type="region of interest" description="Disordered" evidence="6">
    <location>
        <begin position="100"/>
        <end position="121"/>
    </location>
</feature>
<evidence type="ECO:0000259" key="8">
    <source>
        <dbReference type="PROSITE" id="PS50966"/>
    </source>
</evidence>
<feature type="domain" description="SWIM-type" evidence="8">
    <location>
        <begin position="210"/>
        <end position="250"/>
    </location>
</feature>
<organism evidence="9 10">
    <name type="scientific">Tribolium castaneum</name>
    <name type="common">Red flour beetle</name>
    <dbReference type="NCBI Taxonomy" id="7070"/>
    <lineage>
        <taxon>Eukaryota</taxon>
        <taxon>Metazoa</taxon>
        <taxon>Ecdysozoa</taxon>
        <taxon>Arthropoda</taxon>
        <taxon>Hexapoda</taxon>
        <taxon>Insecta</taxon>
        <taxon>Pterygota</taxon>
        <taxon>Neoptera</taxon>
        <taxon>Endopterygota</taxon>
        <taxon>Coleoptera</taxon>
        <taxon>Polyphaga</taxon>
        <taxon>Cucujiformia</taxon>
        <taxon>Tenebrionidae</taxon>
        <taxon>Tenebrionidae incertae sedis</taxon>
        <taxon>Tribolium</taxon>
    </lineage>
</organism>
<dbReference type="InterPro" id="IPR006612">
    <property type="entry name" value="THAP_Znf"/>
</dbReference>
<evidence type="ECO:0000256" key="5">
    <source>
        <dbReference type="PROSITE-ProRule" id="PRU00309"/>
    </source>
</evidence>
<dbReference type="PROSITE" id="PS50966">
    <property type="entry name" value="ZF_SWIM"/>
    <property type="match status" value="1"/>
</dbReference>
<evidence type="ECO:0008006" key="11">
    <source>
        <dbReference type="Google" id="ProtNLM"/>
    </source>
</evidence>
<keyword evidence="3" id="KW-0862">Zinc</keyword>
<protein>
    <recommendedName>
        <fullName evidence="11">THAP-type domain-containing protein</fullName>
    </recommendedName>
</protein>
<evidence type="ECO:0000256" key="6">
    <source>
        <dbReference type="SAM" id="MobiDB-lite"/>
    </source>
</evidence>
<dbReference type="SMART" id="SM00980">
    <property type="entry name" value="THAP"/>
    <property type="match status" value="1"/>
</dbReference>
<evidence type="ECO:0000256" key="4">
    <source>
        <dbReference type="ARBA" id="ARBA00023125"/>
    </source>
</evidence>
<dbReference type="AlphaFoldDB" id="D7EK37"/>
<accession>D7EK37</accession>
<dbReference type="InterPro" id="IPR007527">
    <property type="entry name" value="Znf_SWIM"/>
</dbReference>
<dbReference type="STRING" id="7070.D7EK37"/>
<dbReference type="PhylomeDB" id="D7EK37"/>
<evidence type="ECO:0000313" key="10">
    <source>
        <dbReference type="Proteomes" id="UP000007266"/>
    </source>
</evidence>